<accession>A0ABS7PTH2</accession>
<evidence type="ECO:0008006" key="3">
    <source>
        <dbReference type="Google" id="ProtNLM"/>
    </source>
</evidence>
<gene>
    <name evidence="1" type="ORF">K7G82_19615</name>
</gene>
<keyword evidence="2" id="KW-1185">Reference proteome</keyword>
<dbReference type="SUPFAM" id="SSF51658">
    <property type="entry name" value="Xylose isomerase-like"/>
    <property type="match status" value="1"/>
</dbReference>
<dbReference type="EMBL" id="JAINVV010000009">
    <property type="protein sequence ID" value="MBY8824523.1"/>
    <property type="molecule type" value="Genomic_DNA"/>
</dbReference>
<protein>
    <recommendedName>
        <fullName evidence="3">Sugar phosphate isomerase/epimerase</fullName>
    </recommendedName>
</protein>
<organism evidence="1 2">
    <name type="scientific">Sphingomonas colocasiae</name>
    <dbReference type="NCBI Taxonomy" id="1848973"/>
    <lineage>
        <taxon>Bacteria</taxon>
        <taxon>Pseudomonadati</taxon>
        <taxon>Pseudomonadota</taxon>
        <taxon>Alphaproteobacteria</taxon>
        <taxon>Sphingomonadales</taxon>
        <taxon>Sphingomonadaceae</taxon>
        <taxon>Sphingomonas</taxon>
    </lineage>
</organism>
<evidence type="ECO:0000313" key="2">
    <source>
        <dbReference type="Proteomes" id="UP000706039"/>
    </source>
</evidence>
<comment type="caution">
    <text evidence="1">The sequence shown here is derived from an EMBL/GenBank/DDBJ whole genome shotgun (WGS) entry which is preliminary data.</text>
</comment>
<dbReference type="RefSeq" id="WP_222991625.1">
    <property type="nucleotide sequence ID" value="NZ_JAINVV010000009.1"/>
</dbReference>
<evidence type="ECO:0000313" key="1">
    <source>
        <dbReference type="EMBL" id="MBY8824523.1"/>
    </source>
</evidence>
<sequence>MANLLVLQSVWGLDKCPGFDIENDLDAALERVVAAGFDGVGVNIARVARTAGVARVMNPRGLAWEGQVLVHHADQLAAYIEEAHRLGAHHLNVQVAGPVAYLSDALALVDSLIPLAEAAPLPVWFETHRGRLTNDLLFTLRLLEARPDLPLTGDLSHYPVAGEMELPLRADQLAAIETILKRCRNFHGRVSTTHQVQVAMRAPQHAGWLDQHIAWWRRGFEYWLAQAGSDDALTFMCELGPPPYAITAPDGRELTDRWEEAQDMRDIVRGIWREVNGAP</sequence>
<dbReference type="Gene3D" id="3.20.20.150">
    <property type="entry name" value="Divalent-metal-dependent TIM barrel enzymes"/>
    <property type="match status" value="1"/>
</dbReference>
<dbReference type="Proteomes" id="UP000706039">
    <property type="component" value="Unassembled WGS sequence"/>
</dbReference>
<reference evidence="1 2" key="1">
    <citation type="submission" date="2021-08" db="EMBL/GenBank/DDBJ databases">
        <authorList>
            <person name="Tuo L."/>
        </authorList>
    </citation>
    <scope>NUCLEOTIDE SEQUENCE [LARGE SCALE GENOMIC DNA]</scope>
    <source>
        <strain evidence="1 2">JCM 31229</strain>
    </source>
</reference>
<name>A0ABS7PTH2_9SPHN</name>
<dbReference type="InterPro" id="IPR036237">
    <property type="entry name" value="Xyl_isomerase-like_sf"/>
</dbReference>
<proteinExistence type="predicted"/>